<dbReference type="Gene3D" id="3.80.10.10">
    <property type="entry name" value="Ribonuclease Inhibitor"/>
    <property type="match status" value="1"/>
</dbReference>
<dbReference type="Gramene" id="Os12t0609900-00">
    <property type="protein sequence ID" value="Os12t0609900-00"/>
    <property type="gene ID" value="Os12g0609900"/>
</dbReference>
<dbReference type="Gene3D" id="1.20.1280.50">
    <property type="match status" value="1"/>
</dbReference>
<evidence type="ECO:0000313" key="3">
    <source>
        <dbReference type="EMBL" id="BAT18026.1"/>
    </source>
</evidence>
<dbReference type="FunCoup" id="A0A0N7KUC4">
    <property type="interactions" value="1"/>
</dbReference>
<dbReference type="InterPro" id="IPR001810">
    <property type="entry name" value="F-box_dom"/>
</dbReference>
<dbReference type="EMBL" id="AP014968">
    <property type="protein sequence ID" value="BAT18026.1"/>
    <property type="molecule type" value="Genomic_DNA"/>
</dbReference>
<dbReference type="Pfam" id="PF12937">
    <property type="entry name" value="F-box-like"/>
    <property type="match status" value="1"/>
</dbReference>
<evidence type="ECO:0000256" key="1">
    <source>
        <dbReference type="SAM" id="MobiDB-lite"/>
    </source>
</evidence>
<dbReference type="PANTHER" id="PTHR38926:SF5">
    <property type="entry name" value="F-BOX AND LEUCINE-RICH REPEAT PROTEIN 6"/>
    <property type="match status" value="1"/>
</dbReference>
<feature type="region of interest" description="Disordered" evidence="1">
    <location>
        <begin position="52"/>
        <end position="78"/>
    </location>
</feature>
<proteinExistence type="predicted"/>
<protein>
    <submittedName>
        <fullName evidence="3">Os12g0609900 protein</fullName>
    </submittedName>
</protein>
<gene>
    <name evidence="3" type="ordered locus">Os12g0609900</name>
    <name evidence="3" type="ORF">OSNPB_120609900</name>
</gene>
<name>A0A0N7KUC4_ORYSJ</name>
<dbReference type="InterPro" id="IPR036047">
    <property type="entry name" value="F-box-like_dom_sf"/>
</dbReference>
<dbReference type="SMR" id="A0A0N7KUC4"/>
<dbReference type="InParanoid" id="A0A0N7KUC4"/>
<dbReference type="Proteomes" id="UP000059680">
    <property type="component" value="Chromosome 12"/>
</dbReference>
<feature type="domain" description="F-box" evidence="2">
    <location>
        <begin position="152"/>
        <end position="192"/>
    </location>
</feature>
<accession>A0A0N7KUC4</accession>
<dbReference type="SUPFAM" id="SSF81383">
    <property type="entry name" value="F-box domain"/>
    <property type="match status" value="1"/>
</dbReference>
<keyword evidence="4" id="KW-1185">Reference proteome</keyword>
<dbReference type="InterPro" id="IPR032675">
    <property type="entry name" value="LRR_dom_sf"/>
</dbReference>
<sequence length="420" mass="45415">MTTSNHCPLIHNPGNGGRGDQLLLTSPHQPPPRLRGTRIPARLVAAEIDPWWPRKPTASPTPPPPPCPRRRLRTPPPKNAAAVDGIAVGGPAVRAAQLPHLPRHLGRPRVAHHRRALHGDAGERRVRGLGGPRVRALLRVAHGRRRHMDADCLVEIFRRLPLDDVAAAAPLVCRSWRAAARDASLWRALDLRGGGGAAARFMPWSPLAAAFAARYGVRRFTFAGYLRLCVARAAGRAAELALPPLLGAPDLDLVSLRCTELRRVALPALSAADDARLPGLVARWRRLEHLELEHRPASFPATAARVGAGCPGFSSLKMAGAIRDVDAAAMAASLPRLKRLCLDGCYLPRHELLAVIHGCLELESLSAKHCVGFDEGDEEVAREAAMIGRLEVGGSRLVDKFDQRDVDGLDDDTSSYVDVM</sequence>
<feature type="region of interest" description="Disordered" evidence="1">
    <location>
        <begin position="1"/>
        <end position="20"/>
    </location>
</feature>
<dbReference type="eggNOG" id="KOG1947">
    <property type="taxonomic scope" value="Eukaryota"/>
</dbReference>
<reference evidence="3 4" key="2">
    <citation type="journal article" date="2013" name="Plant Cell Physiol.">
        <title>Rice Annotation Project Database (RAP-DB): an integrative and interactive database for rice genomics.</title>
        <authorList>
            <person name="Sakai H."/>
            <person name="Lee S.S."/>
            <person name="Tanaka T."/>
            <person name="Numa H."/>
            <person name="Kim J."/>
            <person name="Kawahara Y."/>
            <person name="Wakimoto H."/>
            <person name="Yang C.C."/>
            <person name="Iwamoto M."/>
            <person name="Abe T."/>
            <person name="Yamada Y."/>
            <person name="Muto A."/>
            <person name="Inokuchi H."/>
            <person name="Ikemura T."/>
            <person name="Matsumoto T."/>
            <person name="Sasaki T."/>
            <person name="Itoh T."/>
        </authorList>
    </citation>
    <scope>NUCLEOTIDE SEQUENCE [LARGE SCALE GENOMIC DNA]</scope>
    <source>
        <strain evidence="4">cv. Nipponbare</strain>
    </source>
</reference>
<dbReference type="SUPFAM" id="SSF52047">
    <property type="entry name" value="RNI-like"/>
    <property type="match status" value="1"/>
</dbReference>
<evidence type="ECO:0000259" key="2">
    <source>
        <dbReference type="Pfam" id="PF12937"/>
    </source>
</evidence>
<reference evidence="3 4" key="3">
    <citation type="journal article" date="2013" name="Rice">
        <title>Improvement of the Oryza sativa Nipponbare reference genome using next generation sequence and optical map data.</title>
        <authorList>
            <person name="Kawahara Y."/>
            <person name="de la Bastide M."/>
            <person name="Hamilton J.P."/>
            <person name="Kanamori H."/>
            <person name="McCombie W.R."/>
            <person name="Ouyang S."/>
            <person name="Schwartz D.C."/>
            <person name="Tanaka T."/>
            <person name="Wu J."/>
            <person name="Zhou S."/>
            <person name="Childs K.L."/>
            <person name="Davidson R.M."/>
            <person name="Lin H."/>
            <person name="Quesada-Ocampo L."/>
            <person name="Vaillancourt B."/>
            <person name="Sakai H."/>
            <person name="Lee S.S."/>
            <person name="Kim J."/>
            <person name="Numa H."/>
            <person name="Itoh T."/>
            <person name="Buell C.R."/>
            <person name="Matsumoto T."/>
        </authorList>
    </citation>
    <scope>NUCLEOTIDE SEQUENCE [LARGE SCALE GENOMIC DNA]</scope>
    <source>
        <strain evidence="4">cv. Nipponbare</strain>
    </source>
</reference>
<evidence type="ECO:0000313" key="4">
    <source>
        <dbReference type="Proteomes" id="UP000059680"/>
    </source>
</evidence>
<dbReference type="AlphaFoldDB" id="A0A0N7KUC4"/>
<dbReference type="PaxDb" id="39947-A0A0N7KUC4"/>
<dbReference type="PANTHER" id="PTHR38926">
    <property type="entry name" value="F-BOX DOMAIN CONTAINING PROTEIN, EXPRESSED"/>
    <property type="match status" value="1"/>
</dbReference>
<organism evidence="3 4">
    <name type="scientific">Oryza sativa subsp. japonica</name>
    <name type="common">Rice</name>
    <dbReference type="NCBI Taxonomy" id="39947"/>
    <lineage>
        <taxon>Eukaryota</taxon>
        <taxon>Viridiplantae</taxon>
        <taxon>Streptophyta</taxon>
        <taxon>Embryophyta</taxon>
        <taxon>Tracheophyta</taxon>
        <taxon>Spermatophyta</taxon>
        <taxon>Magnoliopsida</taxon>
        <taxon>Liliopsida</taxon>
        <taxon>Poales</taxon>
        <taxon>Poaceae</taxon>
        <taxon>BOP clade</taxon>
        <taxon>Oryzoideae</taxon>
        <taxon>Oryzeae</taxon>
        <taxon>Oryzinae</taxon>
        <taxon>Oryza</taxon>
        <taxon>Oryza sativa</taxon>
    </lineage>
</organism>
<dbReference type="STRING" id="39947.A0A0N7KUC4"/>
<dbReference type="GO" id="GO:1905761">
    <property type="term" value="F:SCF ubiquitin ligase complex binding"/>
    <property type="evidence" value="ECO:0000318"/>
    <property type="project" value="GO_Central"/>
</dbReference>
<reference evidence="4" key="1">
    <citation type="journal article" date="2005" name="Nature">
        <title>The map-based sequence of the rice genome.</title>
        <authorList>
            <consortium name="International rice genome sequencing project (IRGSP)"/>
            <person name="Matsumoto T."/>
            <person name="Wu J."/>
            <person name="Kanamori H."/>
            <person name="Katayose Y."/>
            <person name="Fujisawa M."/>
            <person name="Namiki N."/>
            <person name="Mizuno H."/>
            <person name="Yamamoto K."/>
            <person name="Antonio B.A."/>
            <person name="Baba T."/>
            <person name="Sakata K."/>
            <person name="Nagamura Y."/>
            <person name="Aoki H."/>
            <person name="Arikawa K."/>
            <person name="Arita K."/>
            <person name="Bito T."/>
            <person name="Chiden Y."/>
            <person name="Fujitsuka N."/>
            <person name="Fukunaka R."/>
            <person name="Hamada M."/>
            <person name="Harada C."/>
            <person name="Hayashi A."/>
            <person name="Hijishita S."/>
            <person name="Honda M."/>
            <person name="Hosokawa S."/>
            <person name="Ichikawa Y."/>
            <person name="Idonuma A."/>
            <person name="Iijima M."/>
            <person name="Ikeda M."/>
            <person name="Ikeno M."/>
            <person name="Ito K."/>
            <person name="Ito S."/>
            <person name="Ito T."/>
            <person name="Ito Y."/>
            <person name="Ito Y."/>
            <person name="Iwabuchi A."/>
            <person name="Kamiya K."/>
            <person name="Karasawa W."/>
            <person name="Kurita K."/>
            <person name="Katagiri S."/>
            <person name="Kikuta A."/>
            <person name="Kobayashi H."/>
            <person name="Kobayashi N."/>
            <person name="Machita K."/>
            <person name="Maehara T."/>
            <person name="Masukawa M."/>
            <person name="Mizubayashi T."/>
            <person name="Mukai Y."/>
            <person name="Nagasaki H."/>
            <person name="Nagata Y."/>
            <person name="Naito S."/>
            <person name="Nakashima M."/>
            <person name="Nakama Y."/>
            <person name="Nakamichi Y."/>
            <person name="Nakamura M."/>
            <person name="Meguro A."/>
            <person name="Negishi M."/>
            <person name="Ohta I."/>
            <person name="Ohta T."/>
            <person name="Okamoto M."/>
            <person name="Ono N."/>
            <person name="Saji S."/>
            <person name="Sakaguchi M."/>
            <person name="Sakai K."/>
            <person name="Shibata M."/>
            <person name="Shimokawa T."/>
            <person name="Song J."/>
            <person name="Takazaki Y."/>
            <person name="Terasawa K."/>
            <person name="Tsugane M."/>
            <person name="Tsuji K."/>
            <person name="Ueda S."/>
            <person name="Waki K."/>
            <person name="Yamagata H."/>
            <person name="Yamamoto M."/>
            <person name="Yamamoto S."/>
            <person name="Yamane H."/>
            <person name="Yoshiki S."/>
            <person name="Yoshihara R."/>
            <person name="Yukawa K."/>
            <person name="Zhong H."/>
            <person name="Yano M."/>
            <person name="Yuan Q."/>
            <person name="Ouyang S."/>
            <person name="Liu J."/>
            <person name="Jones K.M."/>
            <person name="Gansberger K."/>
            <person name="Moffat K."/>
            <person name="Hill J."/>
            <person name="Bera J."/>
            <person name="Fadrosh D."/>
            <person name="Jin S."/>
            <person name="Johri S."/>
            <person name="Kim M."/>
            <person name="Overton L."/>
            <person name="Reardon M."/>
            <person name="Tsitrin T."/>
            <person name="Vuong H."/>
            <person name="Weaver B."/>
            <person name="Ciecko A."/>
            <person name="Tallon L."/>
            <person name="Jackson J."/>
            <person name="Pai G."/>
            <person name="Aken S.V."/>
            <person name="Utterback T."/>
            <person name="Reidmuller S."/>
            <person name="Feldblyum T."/>
            <person name="Hsiao J."/>
            <person name="Zismann V."/>
            <person name="Iobst S."/>
            <person name="de Vazeille A.R."/>
            <person name="Buell C.R."/>
            <person name="Ying K."/>
            <person name="Li Y."/>
            <person name="Lu T."/>
            <person name="Huang Y."/>
            <person name="Zhao Q."/>
            <person name="Feng Q."/>
            <person name="Zhang L."/>
            <person name="Zhu J."/>
            <person name="Weng Q."/>
            <person name="Mu J."/>
            <person name="Lu Y."/>
            <person name="Fan D."/>
            <person name="Liu Y."/>
            <person name="Guan J."/>
            <person name="Zhang Y."/>
            <person name="Yu S."/>
            <person name="Liu X."/>
            <person name="Zhang Y."/>
            <person name="Hong G."/>
            <person name="Han B."/>
            <person name="Choisne N."/>
            <person name="Demange N."/>
            <person name="Orjeda G."/>
            <person name="Samain S."/>
            <person name="Cattolico L."/>
            <person name="Pelletier E."/>
            <person name="Couloux A."/>
            <person name="Segurens B."/>
            <person name="Wincker P."/>
            <person name="D'Hont A."/>
            <person name="Scarpelli C."/>
            <person name="Weissenbach J."/>
            <person name="Salanoubat M."/>
            <person name="Quetier F."/>
            <person name="Yu Y."/>
            <person name="Kim H.R."/>
            <person name="Rambo T."/>
            <person name="Currie J."/>
            <person name="Collura K."/>
            <person name="Luo M."/>
            <person name="Yang T."/>
            <person name="Ammiraju J.S.S."/>
            <person name="Engler F."/>
            <person name="Soderlund C."/>
            <person name="Wing R.A."/>
            <person name="Palmer L.E."/>
            <person name="de la Bastide M."/>
            <person name="Spiegel L."/>
            <person name="Nascimento L."/>
            <person name="Zutavern T."/>
            <person name="O'Shaughnessy A."/>
            <person name="Dike S."/>
            <person name="Dedhia N."/>
            <person name="Preston R."/>
            <person name="Balija V."/>
            <person name="McCombie W.R."/>
            <person name="Chow T."/>
            <person name="Chen H."/>
            <person name="Chung M."/>
            <person name="Chen C."/>
            <person name="Shaw J."/>
            <person name="Wu H."/>
            <person name="Hsiao K."/>
            <person name="Chao Y."/>
            <person name="Chu M."/>
            <person name="Cheng C."/>
            <person name="Hour A."/>
            <person name="Lee P."/>
            <person name="Lin S."/>
            <person name="Lin Y."/>
            <person name="Liou J."/>
            <person name="Liu S."/>
            <person name="Hsing Y."/>
            <person name="Raghuvanshi S."/>
            <person name="Mohanty A."/>
            <person name="Bharti A.K."/>
            <person name="Gaur A."/>
            <person name="Gupta V."/>
            <person name="Kumar D."/>
            <person name="Ravi V."/>
            <person name="Vij S."/>
            <person name="Kapur A."/>
            <person name="Khurana P."/>
            <person name="Khurana P."/>
            <person name="Khurana J.P."/>
            <person name="Tyagi A.K."/>
            <person name="Gaikwad K."/>
            <person name="Singh A."/>
            <person name="Dalal V."/>
            <person name="Srivastava S."/>
            <person name="Dixit A."/>
            <person name="Pal A.K."/>
            <person name="Ghazi I.A."/>
            <person name="Yadav M."/>
            <person name="Pandit A."/>
            <person name="Bhargava A."/>
            <person name="Sureshbabu K."/>
            <person name="Batra K."/>
            <person name="Sharma T.R."/>
            <person name="Mohapatra T."/>
            <person name="Singh N.K."/>
            <person name="Messing J."/>
            <person name="Nelson A.B."/>
            <person name="Fuks G."/>
            <person name="Kavchok S."/>
            <person name="Keizer G."/>
            <person name="Linton E."/>
            <person name="Llaca V."/>
            <person name="Song R."/>
            <person name="Tanyolac B."/>
            <person name="Young S."/>
            <person name="Ho-Il K."/>
            <person name="Hahn J.H."/>
            <person name="Sangsakoo G."/>
            <person name="Vanavichit A."/>
            <person name="de Mattos Luiz.A.T."/>
            <person name="Zimmer P.D."/>
            <person name="Malone G."/>
            <person name="Dellagostin O."/>
            <person name="de Oliveira A.C."/>
            <person name="Bevan M."/>
            <person name="Bancroft I."/>
            <person name="Minx P."/>
            <person name="Cordum H."/>
            <person name="Wilson R."/>
            <person name="Cheng Z."/>
            <person name="Jin W."/>
            <person name="Jiang J."/>
            <person name="Leong S.A."/>
            <person name="Iwama H."/>
            <person name="Gojobori T."/>
            <person name="Itoh T."/>
            <person name="Niimura Y."/>
            <person name="Fujii Y."/>
            <person name="Habara T."/>
            <person name="Sakai H."/>
            <person name="Sato Y."/>
            <person name="Wilson G."/>
            <person name="Kumar K."/>
            <person name="McCouch S."/>
            <person name="Juretic N."/>
            <person name="Hoen D."/>
            <person name="Wright S."/>
            <person name="Bruskiewich R."/>
            <person name="Bureau T."/>
            <person name="Miyao A."/>
            <person name="Hirochika H."/>
            <person name="Nishikawa T."/>
            <person name="Kadowaki K."/>
            <person name="Sugiura M."/>
            <person name="Burr B."/>
            <person name="Sasaki T."/>
        </authorList>
    </citation>
    <scope>NUCLEOTIDE SEQUENCE [LARGE SCALE GENOMIC DNA]</scope>
    <source>
        <strain evidence="4">cv. Nipponbare</strain>
    </source>
</reference>